<gene>
    <name evidence="4" type="ORF">BCF44_109145</name>
</gene>
<name>A0A3E0HED4_9PSEU</name>
<feature type="domain" description="HTH tetR-type" evidence="3">
    <location>
        <begin position="6"/>
        <end position="65"/>
    </location>
</feature>
<dbReference type="SUPFAM" id="SSF48498">
    <property type="entry name" value="Tetracyclin repressor-like, C-terminal domain"/>
    <property type="match status" value="1"/>
</dbReference>
<evidence type="ECO:0000259" key="3">
    <source>
        <dbReference type="PROSITE" id="PS50977"/>
    </source>
</evidence>
<dbReference type="PANTHER" id="PTHR30055:SF226">
    <property type="entry name" value="HTH-TYPE TRANSCRIPTIONAL REGULATOR PKSA"/>
    <property type="match status" value="1"/>
</dbReference>
<dbReference type="Pfam" id="PF00440">
    <property type="entry name" value="TetR_N"/>
    <property type="match status" value="1"/>
</dbReference>
<dbReference type="PANTHER" id="PTHR30055">
    <property type="entry name" value="HTH-TYPE TRANSCRIPTIONAL REGULATOR RUTR"/>
    <property type="match status" value="1"/>
</dbReference>
<evidence type="ECO:0000313" key="5">
    <source>
        <dbReference type="Proteomes" id="UP000256269"/>
    </source>
</evidence>
<evidence type="ECO:0000256" key="1">
    <source>
        <dbReference type="ARBA" id="ARBA00023125"/>
    </source>
</evidence>
<dbReference type="PRINTS" id="PR00455">
    <property type="entry name" value="HTHTETR"/>
</dbReference>
<dbReference type="PROSITE" id="PS50977">
    <property type="entry name" value="HTH_TETR_2"/>
    <property type="match status" value="1"/>
</dbReference>
<sequence length="183" mass="19630">MGILRDRAAAGILDVAATVLAERGDAASMADVADSAGVGRATLYRYFPNRESLMRALTEVALDDLGERVENAELTTVSFEEGIARLARATAAANGKYLALFRSGGKHIDPAELDRRIRRPIREFFERAAAEGAVRPDLPPELLMQTFVGLLDSVLRMSLVDRLGVEGAAAAVSTIFLRGAVSE</sequence>
<reference evidence="4 5" key="1">
    <citation type="submission" date="2018-08" db="EMBL/GenBank/DDBJ databases">
        <title>Genomic Encyclopedia of Archaeal and Bacterial Type Strains, Phase II (KMG-II): from individual species to whole genera.</title>
        <authorList>
            <person name="Goeker M."/>
        </authorList>
    </citation>
    <scope>NUCLEOTIDE SEQUENCE [LARGE SCALE GENOMIC DNA]</scope>
    <source>
        <strain evidence="4 5">DSM 45791</strain>
    </source>
</reference>
<dbReference type="InterPro" id="IPR036271">
    <property type="entry name" value="Tet_transcr_reg_TetR-rel_C_sf"/>
</dbReference>
<dbReference type="GO" id="GO:0003700">
    <property type="term" value="F:DNA-binding transcription factor activity"/>
    <property type="evidence" value="ECO:0007669"/>
    <property type="project" value="TreeGrafter"/>
</dbReference>
<dbReference type="InterPro" id="IPR009057">
    <property type="entry name" value="Homeodomain-like_sf"/>
</dbReference>
<protein>
    <submittedName>
        <fullName evidence="4">TetR/AcrR family transcriptional repressor of lfrA</fullName>
    </submittedName>
</protein>
<dbReference type="RefSeq" id="WP_170217753.1">
    <property type="nucleotide sequence ID" value="NZ_CP144375.1"/>
</dbReference>
<comment type="caution">
    <text evidence="4">The sequence shown here is derived from an EMBL/GenBank/DDBJ whole genome shotgun (WGS) entry which is preliminary data.</text>
</comment>
<evidence type="ECO:0000256" key="2">
    <source>
        <dbReference type="PROSITE-ProRule" id="PRU00335"/>
    </source>
</evidence>
<evidence type="ECO:0000313" key="4">
    <source>
        <dbReference type="EMBL" id="REH43602.1"/>
    </source>
</evidence>
<dbReference type="SUPFAM" id="SSF46689">
    <property type="entry name" value="Homeodomain-like"/>
    <property type="match status" value="1"/>
</dbReference>
<dbReference type="InterPro" id="IPR001647">
    <property type="entry name" value="HTH_TetR"/>
</dbReference>
<keyword evidence="5" id="KW-1185">Reference proteome</keyword>
<accession>A0A3E0HED4</accession>
<dbReference type="Gene3D" id="1.10.357.10">
    <property type="entry name" value="Tetracycline Repressor, domain 2"/>
    <property type="match status" value="1"/>
</dbReference>
<dbReference type="AlphaFoldDB" id="A0A3E0HED4"/>
<dbReference type="Proteomes" id="UP000256269">
    <property type="component" value="Unassembled WGS sequence"/>
</dbReference>
<feature type="DNA-binding region" description="H-T-H motif" evidence="2">
    <location>
        <begin position="28"/>
        <end position="47"/>
    </location>
</feature>
<dbReference type="GO" id="GO:0000976">
    <property type="term" value="F:transcription cis-regulatory region binding"/>
    <property type="evidence" value="ECO:0007669"/>
    <property type="project" value="TreeGrafter"/>
</dbReference>
<dbReference type="InterPro" id="IPR050109">
    <property type="entry name" value="HTH-type_TetR-like_transc_reg"/>
</dbReference>
<keyword evidence="1 2" id="KW-0238">DNA-binding</keyword>
<organism evidence="4 5">
    <name type="scientific">Kutzneria buriramensis</name>
    <dbReference type="NCBI Taxonomy" id="1045776"/>
    <lineage>
        <taxon>Bacteria</taxon>
        <taxon>Bacillati</taxon>
        <taxon>Actinomycetota</taxon>
        <taxon>Actinomycetes</taxon>
        <taxon>Pseudonocardiales</taxon>
        <taxon>Pseudonocardiaceae</taxon>
        <taxon>Kutzneria</taxon>
    </lineage>
</organism>
<dbReference type="EMBL" id="QUNO01000009">
    <property type="protein sequence ID" value="REH43602.1"/>
    <property type="molecule type" value="Genomic_DNA"/>
</dbReference>
<proteinExistence type="predicted"/>